<gene>
    <name evidence="1" type="ORF">GN244_ATG13745</name>
    <name evidence="2" type="ORF">GN958_ATG03473</name>
</gene>
<reference evidence="1" key="1">
    <citation type="submission" date="2020-04" db="EMBL/GenBank/DDBJ databases">
        <title>Hybrid Assembly of Korean Phytophthora infestans isolates.</title>
        <authorList>
            <person name="Prokchorchik M."/>
            <person name="Lee Y."/>
            <person name="Seo J."/>
            <person name="Cho J.-H."/>
            <person name="Park Y.-E."/>
            <person name="Jang D.-C."/>
            <person name="Im J.-S."/>
            <person name="Choi J.-G."/>
            <person name="Park H.-J."/>
            <person name="Lee G.-B."/>
            <person name="Lee Y.-G."/>
            <person name="Hong S.-Y."/>
            <person name="Cho K."/>
            <person name="Sohn K.H."/>
        </authorList>
    </citation>
    <scope>NUCLEOTIDE SEQUENCE</scope>
    <source>
        <strain evidence="1">KR_1_A1</strain>
        <strain evidence="2">KR_2_A2</strain>
    </source>
</reference>
<dbReference type="Proteomes" id="UP000602510">
    <property type="component" value="Unassembled WGS sequence"/>
</dbReference>
<sequence length="79" mass="7980">MLSSGASAILSCTQHGHSAMDLRESNVAVVAMNPGYVATDMSNHQGGIKPFDAAVAITGNVATLSLGDSGKFFNATLPG</sequence>
<evidence type="ECO:0000313" key="2">
    <source>
        <dbReference type="EMBL" id="KAF4147351.1"/>
    </source>
</evidence>
<dbReference type="AlphaFoldDB" id="A0A833W9X8"/>
<accession>A0A833W9X8</accession>
<dbReference type="Proteomes" id="UP000704712">
    <property type="component" value="Unassembled WGS sequence"/>
</dbReference>
<name>A0A833W9X8_PHYIN</name>
<dbReference type="Gene3D" id="3.40.50.720">
    <property type="entry name" value="NAD(P)-binding Rossmann-like Domain"/>
    <property type="match status" value="1"/>
</dbReference>
<evidence type="ECO:0000313" key="1">
    <source>
        <dbReference type="EMBL" id="KAF4034357.1"/>
    </source>
</evidence>
<dbReference type="SUPFAM" id="SSF51735">
    <property type="entry name" value="NAD(P)-binding Rossmann-fold domains"/>
    <property type="match status" value="1"/>
</dbReference>
<dbReference type="EMBL" id="JAACNO010000479">
    <property type="protein sequence ID" value="KAF4147351.1"/>
    <property type="molecule type" value="Genomic_DNA"/>
</dbReference>
<evidence type="ECO:0000313" key="3">
    <source>
        <dbReference type="Proteomes" id="UP000602510"/>
    </source>
</evidence>
<keyword evidence="3" id="KW-1185">Reference proteome</keyword>
<organism evidence="1 3">
    <name type="scientific">Phytophthora infestans</name>
    <name type="common">Potato late blight agent</name>
    <name type="synonym">Botrytis infestans</name>
    <dbReference type="NCBI Taxonomy" id="4787"/>
    <lineage>
        <taxon>Eukaryota</taxon>
        <taxon>Sar</taxon>
        <taxon>Stramenopiles</taxon>
        <taxon>Oomycota</taxon>
        <taxon>Peronosporomycetes</taxon>
        <taxon>Peronosporales</taxon>
        <taxon>Peronosporaceae</taxon>
        <taxon>Phytophthora</taxon>
    </lineage>
</organism>
<proteinExistence type="predicted"/>
<dbReference type="InterPro" id="IPR036291">
    <property type="entry name" value="NAD(P)-bd_dom_sf"/>
</dbReference>
<evidence type="ECO:0008006" key="4">
    <source>
        <dbReference type="Google" id="ProtNLM"/>
    </source>
</evidence>
<protein>
    <recommendedName>
        <fullName evidence="4">Short chain dehydrogenase</fullName>
    </recommendedName>
</protein>
<dbReference type="EMBL" id="WSZM01000372">
    <property type="protein sequence ID" value="KAF4034357.1"/>
    <property type="molecule type" value="Genomic_DNA"/>
</dbReference>
<comment type="caution">
    <text evidence="1">The sequence shown here is derived from an EMBL/GenBank/DDBJ whole genome shotgun (WGS) entry which is preliminary data.</text>
</comment>